<name>A0A2H0WSU8_9BACT</name>
<evidence type="ECO:0000313" key="4">
    <source>
        <dbReference type="Proteomes" id="UP000231198"/>
    </source>
</evidence>
<dbReference type="EMBL" id="PEZG01000045">
    <property type="protein sequence ID" value="PIS15744.1"/>
    <property type="molecule type" value="Genomic_DNA"/>
</dbReference>
<evidence type="ECO:0000259" key="2">
    <source>
        <dbReference type="PROSITE" id="PS50206"/>
    </source>
</evidence>
<dbReference type="SUPFAM" id="SSF52821">
    <property type="entry name" value="Rhodanese/Cell cycle control phosphatase"/>
    <property type="match status" value="1"/>
</dbReference>
<sequence>MMIQGMKSAKTNKRETKKNGFTYKETRNMLWIGGMRSFINIVVFPFLLSIFAGLCLTLFIYKFPVVVSYAKKILPIGKQDSKPTSAKKIPYSFSKDRLKEYAMFESLFTVDPYALKKRMDAKDVNFLLVDVRSPSEYKQGHIRGGINIPAYANLDAISTIDERKEQIVSAFKKHSINNKELILYAGSSFSEAHRKVAFFLLERSIDCRILAVGWNEWRHLTNFWLPESEWGTVDMQSYITIP</sequence>
<dbReference type="Gene3D" id="3.40.250.10">
    <property type="entry name" value="Rhodanese-like domain"/>
    <property type="match status" value="1"/>
</dbReference>
<dbReference type="AlphaFoldDB" id="A0A2H0WSU8"/>
<dbReference type="InterPro" id="IPR001763">
    <property type="entry name" value="Rhodanese-like_dom"/>
</dbReference>
<keyword evidence="1" id="KW-0812">Transmembrane</keyword>
<dbReference type="Proteomes" id="UP000231198">
    <property type="component" value="Unassembled WGS sequence"/>
</dbReference>
<comment type="caution">
    <text evidence="3">The sequence shown here is derived from an EMBL/GenBank/DDBJ whole genome shotgun (WGS) entry which is preliminary data.</text>
</comment>
<protein>
    <recommendedName>
        <fullName evidence="2">Rhodanese domain-containing protein</fullName>
    </recommendedName>
</protein>
<feature type="transmembrane region" description="Helical" evidence="1">
    <location>
        <begin position="37"/>
        <end position="61"/>
    </location>
</feature>
<evidence type="ECO:0000313" key="3">
    <source>
        <dbReference type="EMBL" id="PIS15744.1"/>
    </source>
</evidence>
<keyword evidence="1" id="KW-1133">Transmembrane helix</keyword>
<feature type="domain" description="Rhodanese" evidence="2">
    <location>
        <begin position="122"/>
        <end position="222"/>
    </location>
</feature>
<proteinExistence type="predicted"/>
<dbReference type="SMART" id="SM00450">
    <property type="entry name" value="RHOD"/>
    <property type="match status" value="1"/>
</dbReference>
<gene>
    <name evidence="3" type="ORF">COT62_02085</name>
</gene>
<keyword evidence="1" id="KW-0472">Membrane</keyword>
<dbReference type="InterPro" id="IPR036873">
    <property type="entry name" value="Rhodanese-like_dom_sf"/>
</dbReference>
<dbReference type="PROSITE" id="PS50206">
    <property type="entry name" value="RHODANESE_3"/>
    <property type="match status" value="1"/>
</dbReference>
<dbReference type="Pfam" id="PF00581">
    <property type="entry name" value="Rhodanese"/>
    <property type="match status" value="1"/>
</dbReference>
<reference evidence="4" key="1">
    <citation type="submission" date="2017-09" db="EMBL/GenBank/DDBJ databases">
        <title>Depth-based differentiation of microbial function through sediment-hosted aquifers and enrichment of novel symbionts in the deep terrestrial subsurface.</title>
        <authorList>
            <person name="Probst A.J."/>
            <person name="Ladd B."/>
            <person name="Jarett J.K."/>
            <person name="Geller-Mcgrath D.E."/>
            <person name="Sieber C.M.K."/>
            <person name="Emerson J.B."/>
            <person name="Anantharaman K."/>
            <person name="Thomas B.C."/>
            <person name="Malmstrom R."/>
            <person name="Stieglmeier M."/>
            <person name="Klingl A."/>
            <person name="Woyke T."/>
            <person name="Ryan C.M."/>
            <person name="Banfield J.F."/>
        </authorList>
    </citation>
    <scope>NUCLEOTIDE SEQUENCE [LARGE SCALE GENOMIC DNA]</scope>
</reference>
<organism evidence="3 4">
    <name type="scientific">Candidatus Roizmanbacteria bacterium CG09_land_8_20_14_0_10_41_9</name>
    <dbReference type="NCBI Taxonomy" id="1974850"/>
    <lineage>
        <taxon>Bacteria</taxon>
        <taxon>Candidatus Roizmaniibacteriota</taxon>
    </lineage>
</organism>
<evidence type="ECO:0000256" key="1">
    <source>
        <dbReference type="SAM" id="Phobius"/>
    </source>
</evidence>
<accession>A0A2H0WSU8</accession>